<proteinExistence type="predicted"/>
<evidence type="ECO:0000313" key="1">
    <source>
        <dbReference type="EMBL" id="KAL3513685.1"/>
    </source>
</evidence>
<comment type="caution">
    <text evidence="1">The sequence shown here is derived from an EMBL/GenBank/DDBJ whole genome shotgun (WGS) entry which is preliminary data.</text>
</comment>
<keyword evidence="2" id="KW-1185">Reference proteome</keyword>
<sequence length="77" mass="9005">MAMSMPMKMMILLHIDKPPFEMRQVELKTETFGVSVIAEAQSVEKYGDGVEEWWQVEEAWEHVGRRGKEKAREDCFS</sequence>
<accession>A0ABD2Z5S1</accession>
<name>A0ABD2Z5S1_9GENT</name>
<evidence type="ECO:0000313" key="2">
    <source>
        <dbReference type="Proteomes" id="UP001630127"/>
    </source>
</evidence>
<reference evidence="1 2" key="1">
    <citation type="submission" date="2024-11" db="EMBL/GenBank/DDBJ databases">
        <title>A near-complete genome assembly of Cinchona calisaya.</title>
        <authorList>
            <person name="Lian D.C."/>
            <person name="Zhao X.W."/>
            <person name="Wei L."/>
        </authorList>
    </citation>
    <scope>NUCLEOTIDE SEQUENCE [LARGE SCALE GENOMIC DNA]</scope>
    <source>
        <tissue evidence="1">Nenye</tissue>
    </source>
</reference>
<protein>
    <submittedName>
        <fullName evidence="1">Uncharacterized protein</fullName>
    </submittedName>
</protein>
<organism evidence="1 2">
    <name type="scientific">Cinchona calisaya</name>
    <dbReference type="NCBI Taxonomy" id="153742"/>
    <lineage>
        <taxon>Eukaryota</taxon>
        <taxon>Viridiplantae</taxon>
        <taxon>Streptophyta</taxon>
        <taxon>Embryophyta</taxon>
        <taxon>Tracheophyta</taxon>
        <taxon>Spermatophyta</taxon>
        <taxon>Magnoliopsida</taxon>
        <taxon>eudicotyledons</taxon>
        <taxon>Gunneridae</taxon>
        <taxon>Pentapetalae</taxon>
        <taxon>asterids</taxon>
        <taxon>lamiids</taxon>
        <taxon>Gentianales</taxon>
        <taxon>Rubiaceae</taxon>
        <taxon>Cinchonoideae</taxon>
        <taxon>Cinchoneae</taxon>
        <taxon>Cinchona</taxon>
    </lineage>
</organism>
<dbReference type="AlphaFoldDB" id="A0ABD2Z5S1"/>
<dbReference type="Proteomes" id="UP001630127">
    <property type="component" value="Unassembled WGS sequence"/>
</dbReference>
<gene>
    <name evidence="1" type="ORF">ACH5RR_026402</name>
</gene>
<dbReference type="EMBL" id="JBJUIK010000011">
    <property type="protein sequence ID" value="KAL3513685.1"/>
    <property type="molecule type" value="Genomic_DNA"/>
</dbReference>